<sequence length="153" mass="17702">MTIQVDSREKAHIIEGIIRYFDEQGIKHYSSKLIVGDYMNLDNPKLICDRKHNLSEIANNLTNDSGRFMREVRLAKELGIHLVVLCEHGGWCKSIRDVKDWHNPMQGKIPFAISGKELMERIYKVHIAYGVDFLFCDKRCTGRRIVEILEGAK</sequence>
<reference evidence="5" key="1">
    <citation type="journal article" date="2021" name="Proc. Natl. Acad. Sci. U.S.A.">
        <title>A Catalog of Tens of Thousands of Viruses from Human Metagenomes Reveals Hidden Associations with Chronic Diseases.</title>
        <authorList>
            <person name="Tisza M.J."/>
            <person name="Buck C.B."/>
        </authorList>
    </citation>
    <scope>NUCLEOTIDE SEQUENCE</scope>
    <source>
        <strain evidence="5">CtTDf8</strain>
    </source>
</reference>
<dbReference type="EMBL" id="BK016093">
    <property type="protein sequence ID" value="DAF94455.1"/>
    <property type="molecule type" value="Genomic_DNA"/>
</dbReference>
<evidence type="ECO:0000259" key="4">
    <source>
        <dbReference type="Pfam" id="PF02732"/>
    </source>
</evidence>
<evidence type="ECO:0000313" key="5">
    <source>
        <dbReference type="EMBL" id="DAF94455.1"/>
    </source>
</evidence>
<dbReference type="GO" id="GO:0003677">
    <property type="term" value="F:DNA binding"/>
    <property type="evidence" value="ECO:0007669"/>
    <property type="project" value="InterPro"/>
</dbReference>
<organism evidence="5">
    <name type="scientific">Siphoviridae sp. ctTDf8</name>
    <dbReference type="NCBI Taxonomy" id="2825517"/>
    <lineage>
        <taxon>Viruses</taxon>
        <taxon>Duplodnaviria</taxon>
        <taxon>Heunggongvirae</taxon>
        <taxon>Uroviricota</taxon>
        <taxon>Caudoviricetes</taxon>
    </lineage>
</organism>
<dbReference type="InterPro" id="IPR011335">
    <property type="entry name" value="Restrct_endonuc-II-like"/>
</dbReference>
<comment type="function">
    <text evidence="3">Plays a role in the inhibition of type I interferon signaling pathway. Mechanistically, specifically interacts with 2',3'-cGAMP and cleaves it via its phosphodiesterase activity. In turn, prevents 2',3'-cGAMP interaction with host ER-resident STING1 leading to inhibition of downstream signaling pathway and type I interferon production.</text>
</comment>
<name>A0A8S5UJ06_9CAUD</name>
<dbReference type="Pfam" id="PF02732">
    <property type="entry name" value="ERCC4"/>
    <property type="match status" value="1"/>
</dbReference>
<evidence type="ECO:0000256" key="3">
    <source>
        <dbReference type="ARBA" id="ARBA00034463"/>
    </source>
</evidence>
<dbReference type="InterPro" id="IPR006166">
    <property type="entry name" value="ERCC4_domain"/>
</dbReference>
<dbReference type="SUPFAM" id="SSF52980">
    <property type="entry name" value="Restriction endonuclease-like"/>
    <property type="match status" value="1"/>
</dbReference>
<protein>
    <recommendedName>
        <fullName evidence="2">ERCC4 domain-containing protein EP364R</fullName>
    </recommendedName>
</protein>
<accession>A0A8S5UJ06</accession>
<evidence type="ECO:0000256" key="2">
    <source>
        <dbReference type="ARBA" id="ARBA00015502"/>
    </source>
</evidence>
<dbReference type="GO" id="GO:0004518">
    <property type="term" value="F:nuclease activity"/>
    <property type="evidence" value="ECO:0007669"/>
    <property type="project" value="InterPro"/>
</dbReference>
<evidence type="ECO:0000256" key="1">
    <source>
        <dbReference type="ARBA" id="ARBA00008322"/>
    </source>
</evidence>
<proteinExistence type="inferred from homology"/>
<dbReference type="GO" id="GO:0006259">
    <property type="term" value="P:DNA metabolic process"/>
    <property type="evidence" value="ECO:0007669"/>
    <property type="project" value="UniProtKB-ARBA"/>
</dbReference>
<comment type="similarity">
    <text evidence="1">Belongs to the asfivirus EP364R family.</text>
</comment>
<dbReference type="Gene3D" id="3.40.50.10130">
    <property type="match status" value="1"/>
</dbReference>
<feature type="domain" description="ERCC4" evidence="4">
    <location>
        <begin position="5"/>
        <end position="138"/>
    </location>
</feature>